<feature type="transmembrane region" description="Helical" evidence="1">
    <location>
        <begin position="196"/>
        <end position="213"/>
    </location>
</feature>
<organism evidence="2 3">
    <name type="scientific">Pedobacter westerhofensis</name>
    <dbReference type="NCBI Taxonomy" id="425512"/>
    <lineage>
        <taxon>Bacteria</taxon>
        <taxon>Pseudomonadati</taxon>
        <taxon>Bacteroidota</taxon>
        <taxon>Sphingobacteriia</taxon>
        <taxon>Sphingobacteriales</taxon>
        <taxon>Sphingobacteriaceae</taxon>
        <taxon>Pedobacter</taxon>
    </lineage>
</organism>
<gene>
    <name evidence="2" type="ORF">SAMN06265348_116104</name>
</gene>
<protein>
    <submittedName>
        <fullName evidence="2">Uncharacterized protein</fullName>
    </submittedName>
</protein>
<name>A0A521FQT3_9SPHI</name>
<dbReference type="Proteomes" id="UP000320300">
    <property type="component" value="Unassembled WGS sequence"/>
</dbReference>
<dbReference type="EMBL" id="FXTN01000016">
    <property type="protein sequence ID" value="SMO98414.1"/>
    <property type="molecule type" value="Genomic_DNA"/>
</dbReference>
<evidence type="ECO:0000313" key="3">
    <source>
        <dbReference type="Proteomes" id="UP000320300"/>
    </source>
</evidence>
<keyword evidence="1" id="KW-0812">Transmembrane</keyword>
<evidence type="ECO:0000313" key="2">
    <source>
        <dbReference type="EMBL" id="SMO98414.1"/>
    </source>
</evidence>
<sequence length="226" mass="26385">MIEYSKLTIKLLYANRYRYFIYTYLLIGLSIMAIITWYTHQGLILTIGALIVCLAPVFFKRQFRHPYTKDCTIEFDKNKMLIEIPSDDSKTIIEHRYECIKSYRCTEALNESYLGLYLRDGSRKDYNFDNQDIGTPDSVLTLFSKYIQNFNRSTDNDKVTIKPSLLISTFGTIILTTIGCGWLILLSYMLLQKPKILPIGILGGIFFFLQILSQRKRDEKAYKDQL</sequence>
<dbReference type="OrthoDB" id="9822826at2"/>
<keyword evidence="1" id="KW-1133">Transmembrane helix</keyword>
<feature type="transmembrane region" description="Helical" evidence="1">
    <location>
        <begin position="165"/>
        <end position="190"/>
    </location>
</feature>
<reference evidence="2 3" key="1">
    <citation type="submission" date="2017-05" db="EMBL/GenBank/DDBJ databases">
        <authorList>
            <person name="Varghese N."/>
            <person name="Submissions S."/>
        </authorList>
    </citation>
    <scope>NUCLEOTIDE SEQUENCE [LARGE SCALE GENOMIC DNA]</scope>
    <source>
        <strain evidence="2 3">DSM 19036</strain>
    </source>
</reference>
<keyword evidence="1" id="KW-0472">Membrane</keyword>
<evidence type="ECO:0000256" key="1">
    <source>
        <dbReference type="SAM" id="Phobius"/>
    </source>
</evidence>
<proteinExistence type="predicted"/>
<accession>A0A521FQT3</accession>
<feature type="transmembrane region" description="Helical" evidence="1">
    <location>
        <begin position="20"/>
        <end position="37"/>
    </location>
</feature>
<feature type="transmembrane region" description="Helical" evidence="1">
    <location>
        <begin position="43"/>
        <end position="59"/>
    </location>
</feature>
<dbReference type="AlphaFoldDB" id="A0A521FQT3"/>
<dbReference type="RefSeq" id="WP_142531033.1">
    <property type="nucleotide sequence ID" value="NZ_CBCSJO010000015.1"/>
</dbReference>
<keyword evidence="3" id="KW-1185">Reference proteome</keyword>